<feature type="domain" description="Tyrosine specific protein phosphatases" evidence="2">
    <location>
        <begin position="183"/>
        <end position="249"/>
    </location>
</feature>
<organism evidence="3 4">
    <name type="scientific">Prorocentrum cordatum</name>
    <dbReference type="NCBI Taxonomy" id="2364126"/>
    <lineage>
        <taxon>Eukaryota</taxon>
        <taxon>Sar</taxon>
        <taxon>Alveolata</taxon>
        <taxon>Dinophyceae</taxon>
        <taxon>Prorocentrales</taxon>
        <taxon>Prorocentraceae</taxon>
        <taxon>Prorocentrum</taxon>
    </lineage>
</organism>
<sequence length="284" mass="30187">MADPMTTIKDPNQKTCPAFGDGRLQGSDGNSETCSLDDLRRESVCASWPSSPNAAFLETKVLGFTPKTAPSTTDDRDPDEFQDGRRDSASVHTVCKVYGAGDTLARSCDLWPGARPFVDFLREEGIKTVVRVNMSDEPGLAEIGGSYDAGLLADVGIQHADVPVSDSKHPSSKGGVPPRATIKRFFTLTRHMTAKDGGAVLVHCKGGFGRSVFLACLLVIHKYNVSGRGLLGWARIARPGAITTPEQESVLRSLSGRADLCRRYGIPCEGPGDASAAQGCCTVS</sequence>
<proteinExistence type="predicted"/>
<dbReference type="Pfam" id="PF22785">
    <property type="entry name" value="Tc-R-P"/>
    <property type="match status" value="1"/>
</dbReference>
<evidence type="ECO:0000313" key="4">
    <source>
        <dbReference type="Proteomes" id="UP001189429"/>
    </source>
</evidence>
<dbReference type="Proteomes" id="UP001189429">
    <property type="component" value="Unassembled WGS sequence"/>
</dbReference>
<evidence type="ECO:0000259" key="2">
    <source>
        <dbReference type="PROSITE" id="PS50056"/>
    </source>
</evidence>
<dbReference type="InterPro" id="IPR000387">
    <property type="entry name" value="Tyr_Pase_dom"/>
</dbReference>
<reference evidence="3" key="1">
    <citation type="submission" date="2023-10" db="EMBL/GenBank/DDBJ databases">
        <authorList>
            <person name="Chen Y."/>
            <person name="Shah S."/>
            <person name="Dougan E. K."/>
            <person name="Thang M."/>
            <person name="Chan C."/>
        </authorList>
    </citation>
    <scope>NUCLEOTIDE SEQUENCE [LARGE SCALE GENOMIC DNA]</scope>
</reference>
<keyword evidence="4" id="KW-1185">Reference proteome</keyword>
<name>A0ABN9TIL1_9DINO</name>
<accession>A0ABN9TIL1</accession>
<feature type="region of interest" description="Disordered" evidence="1">
    <location>
        <begin position="1"/>
        <end position="32"/>
    </location>
</feature>
<dbReference type="PROSITE" id="PS50056">
    <property type="entry name" value="TYR_PHOSPHATASE_2"/>
    <property type="match status" value="1"/>
</dbReference>
<dbReference type="EMBL" id="CAUYUJ010014740">
    <property type="protein sequence ID" value="CAK0845466.1"/>
    <property type="molecule type" value="Genomic_DNA"/>
</dbReference>
<dbReference type="SUPFAM" id="SSF52799">
    <property type="entry name" value="(Phosphotyrosine protein) phosphatases II"/>
    <property type="match status" value="1"/>
</dbReference>
<feature type="region of interest" description="Disordered" evidence="1">
    <location>
        <begin position="65"/>
        <end position="86"/>
    </location>
</feature>
<dbReference type="PANTHER" id="PTHR23339">
    <property type="entry name" value="TYROSINE SPECIFIC PROTEIN PHOSPHATASE AND DUAL SPECIFICITY PROTEIN PHOSPHATASE"/>
    <property type="match status" value="1"/>
</dbReference>
<comment type="caution">
    <text evidence="3">The sequence shown here is derived from an EMBL/GenBank/DDBJ whole genome shotgun (WGS) entry which is preliminary data.</text>
</comment>
<dbReference type="Gene3D" id="3.90.190.10">
    <property type="entry name" value="Protein tyrosine phosphatase superfamily"/>
    <property type="match status" value="1"/>
</dbReference>
<dbReference type="InterPro" id="IPR029021">
    <property type="entry name" value="Prot-tyrosine_phosphatase-like"/>
</dbReference>
<dbReference type="InterPro" id="IPR050561">
    <property type="entry name" value="PTP"/>
</dbReference>
<protein>
    <recommendedName>
        <fullName evidence="2">Tyrosine specific protein phosphatases domain-containing protein</fullName>
    </recommendedName>
</protein>
<evidence type="ECO:0000313" key="3">
    <source>
        <dbReference type="EMBL" id="CAK0845466.1"/>
    </source>
</evidence>
<evidence type="ECO:0000256" key="1">
    <source>
        <dbReference type="SAM" id="MobiDB-lite"/>
    </source>
</evidence>
<gene>
    <name evidence="3" type="ORF">PCOR1329_LOCUS39253</name>
</gene>